<dbReference type="SUPFAM" id="SSF53187">
    <property type="entry name" value="Zn-dependent exopeptidases"/>
    <property type="match status" value="1"/>
</dbReference>
<dbReference type="Proteomes" id="UP000664628">
    <property type="component" value="Unassembled WGS sequence"/>
</dbReference>
<dbReference type="RefSeq" id="WP_207330182.1">
    <property type="nucleotide sequence ID" value="NZ_JAFMYW010000005.1"/>
</dbReference>
<dbReference type="Pfam" id="PF00246">
    <property type="entry name" value="Peptidase_M14"/>
    <property type="match status" value="1"/>
</dbReference>
<keyword evidence="4" id="KW-1185">Reference proteome</keyword>
<protein>
    <submittedName>
        <fullName evidence="3">Peptidase M14</fullName>
    </submittedName>
</protein>
<gene>
    <name evidence="3" type="ORF">J2I46_16610</name>
</gene>
<reference evidence="3 4" key="1">
    <citation type="submission" date="2021-03" db="EMBL/GenBank/DDBJ databases">
        <title>Fibrella sp. HMF5405 genome sequencing and assembly.</title>
        <authorList>
            <person name="Kang H."/>
            <person name="Kim H."/>
            <person name="Bae S."/>
            <person name="Joh K."/>
        </authorList>
    </citation>
    <scope>NUCLEOTIDE SEQUENCE [LARGE SCALE GENOMIC DNA]</scope>
    <source>
        <strain evidence="3 4">HMF5405</strain>
    </source>
</reference>
<dbReference type="EMBL" id="JAFMYW010000005">
    <property type="protein sequence ID" value="MBO0950217.1"/>
    <property type="molecule type" value="Genomic_DNA"/>
</dbReference>
<organism evidence="3 4">
    <name type="scientific">Fibrella forsythiae</name>
    <dbReference type="NCBI Taxonomy" id="2817061"/>
    <lineage>
        <taxon>Bacteria</taxon>
        <taxon>Pseudomonadati</taxon>
        <taxon>Bacteroidota</taxon>
        <taxon>Cytophagia</taxon>
        <taxon>Cytophagales</taxon>
        <taxon>Spirosomataceae</taxon>
        <taxon>Fibrella</taxon>
    </lineage>
</organism>
<evidence type="ECO:0000313" key="3">
    <source>
        <dbReference type="EMBL" id="MBO0950217.1"/>
    </source>
</evidence>
<dbReference type="PROSITE" id="PS52035">
    <property type="entry name" value="PEPTIDASE_M14"/>
    <property type="match status" value="1"/>
</dbReference>
<proteinExistence type="inferred from homology"/>
<comment type="caution">
    <text evidence="1">Lacks conserved residue(s) required for the propagation of feature annotation.</text>
</comment>
<comment type="caution">
    <text evidence="3">The sequence shown here is derived from an EMBL/GenBank/DDBJ whole genome shotgun (WGS) entry which is preliminary data.</text>
</comment>
<name>A0ABS3JJP9_9BACT</name>
<sequence>MTLLTSTQAQELSRQLHDAHDTYKDPSFTHRRFKHRDIVPVIQQLGEPLSVSQVGTSLEGRSIHQVKAGMGSIPVLLWSQMHGDEATATMAMFDIFRFLQASGDGFDDMRQAILSKTTLYFVPMLNPDGAERFQRRTSADIDLNRDALRLQSPESVLLKGLQQSLKPLVGFNLHDQNPRYSVGNSGRQAVVSFLATAYDPARSVNDIRKRSMQLIVGMNRVLQQFIPGHVARYDDEFEPRAFGDNIQKWGTTLILIESGGQVGDPEKMSIRRLNFVAILTALHAIATESYTGEKTAEYQAIPENGRTLFDLLIRNATVTRNGKPYTVDLGINHYEVSTDSARAFSYRSTIEDLGDLSTFYGLREIDATGLTLTPARLHATTLDSLADLRKLDIAQLRQDGVVAFKVSKPLKKNSVPTYPVHVLSEGKLPGRPGLGQIPTFLLKKGSQTKYIFVNGFSDEQLGNGVVD</sequence>
<accession>A0ABS3JJP9</accession>
<evidence type="ECO:0000259" key="2">
    <source>
        <dbReference type="PROSITE" id="PS52035"/>
    </source>
</evidence>
<dbReference type="Gene3D" id="3.40.630.10">
    <property type="entry name" value="Zn peptidases"/>
    <property type="match status" value="1"/>
</dbReference>
<evidence type="ECO:0000256" key="1">
    <source>
        <dbReference type="PROSITE-ProRule" id="PRU01379"/>
    </source>
</evidence>
<comment type="similarity">
    <text evidence="1">Belongs to the peptidase M14 family.</text>
</comment>
<feature type="domain" description="Peptidase M14" evidence="2">
    <location>
        <begin position="19"/>
        <end position="395"/>
    </location>
</feature>
<dbReference type="InterPro" id="IPR000834">
    <property type="entry name" value="Peptidase_M14"/>
</dbReference>
<evidence type="ECO:0000313" key="4">
    <source>
        <dbReference type="Proteomes" id="UP000664628"/>
    </source>
</evidence>